<dbReference type="Proteomes" id="UP000030748">
    <property type="component" value="Unassembled WGS sequence"/>
</dbReference>
<keyword evidence="2" id="KW-1185">Reference proteome</keyword>
<proteinExistence type="predicted"/>
<sequence>MAGSSDDHATSICSH</sequence>
<protein>
    <submittedName>
        <fullName evidence="1">Uncharacterized protein</fullName>
    </submittedName>
</protein>
<feature type="non-terminal residue" evidence="1">
    <location>
        <position position="15"/>
    </location>
</feature>
<gene>
    <name evidence="1" type="ORF">MIMGU_mgv1a0139251mg</name>
</gene>
<reference evidence="1 2" key="1">
    <citation type="journal article" date="2013" name="Proc. Natl. Acad. Sci. U.S.A.">
        <title>Fine-scale variation in meiotic recombination in Mimulus inferred from population shotgun sequencing.</title>
        <authorList>
            <person name="Hellsten U."/>
            <person name="Wright K.M."/>
            <person name="Jenkins J."/>
            <person name="Shu S."/>
            <person name="Yuan Y."/>
            <person name="Wessler S.R."/>
            <person name="Schmutz J."/>
            <person name="Willis J.H."/>
            <person name="Rokhsar D.S."/>
        </authorList>
    </citation>
    <scope>NUCLEOTIDE SEQUENCE [LARGE SCALE GENOMIC DNA]</scope>
    <source>
        <strain evidence="2">cv. DUN x IM62</strain>
    </source>
</reference>
<organism evidence="1 2">
    <name type="scientific">Erythranthe guttata</name>
    <name type="common">Yellow monkey flower</name>
    <name type="synonym">Mimulus guttatus</name>
    <dbReference type="NCBI Taxonomy" id="4155"/>
    <lineage>
        <taxon>Eukaryota</taxon>
        <taxon>Viridiplantae</taxon>
        <taxon>Streptophyta</taxon>
        <taxon>Embryophyta</taxon>
        <taxon>Tracheophyta</taxon>
        <taxon>Spermatophyta</taxon>
        <taxon>Magnoliopsida</taxon>
        <taxon>eudicotyledons</taxon>
        <taxon>Gunneridae</taxon>
        <taxon>Pentapetalae</taxon>
        <taxon>asterids</taxon>
        <taxon>lamiids</taxon>
        <taxon>Lamiales</taxon>
        <taxon>Phrymaceae</taxon>
        <taxon>Erythranthe</taxon>
    </lineage>
</organism>
<dbReference type="EMBL" id="KI631230">
    <property type="protein sequence ID" value="EYU29462.1"/>
    <property type="molecule type" value="Genomic_DNA"/>
</dbReference>
<accession>A0A022QLA1</accession>
<name>A0A022QLA1_ERYGU</name>
<evidence type="ECO:0000313" key="2">
    <source>
        <dbReference type="Proteomes" id="UP000030748"/>
    </source>
</evidence>
<evidence type="ECO:0000313" key="1">
    <source>
        <dbReference type="EMBL" id="EYU29462.1"/>
    </source>
</evidence>